<evidence type="ECO:0000256" key="6">
    <source>
        <dbReference type="ARBA" id="ARBA00048791"/>
    </source>
</evidence>
<dbReference type="GO" id="GO:0009264">
    <property type="term" value="P:deoxyribonucleotide catabolic process"/>
    <property type="evidence" value="ECO:0007669"/>
    <property type="project" value="UniProtKB-UniRule"/>
</dbReference>
<dbReference type="Gene3D" id="3.20.20.70">
    <property type="entry name" value="Aldolase class I"/>
    <property type="match status" value="1"/>
</dbReference>
<evidence type="ECO:0000313" key="11">
    <source>
        <dbReference type="Proteomes" id="UP000396862"/>
    </source>
</evidence>
<dbReference type="AlphaFoldDB" id="A0A2P8CHB1"/>
<name>A0A2P8CHB1_9BACT</name>
<dbReference type="InterPro" id="IPR013785">
    <property type="entry name" value="Aldolase_TIM"/>
</dbReference>
<dbReference type="GO" id="GO:0005737">
    <property type="term" value="C:cytoplasm"/>
    <property type="evidence" value="ECO:0007669"/>
    <property type="project" value="InterPro"/>
</dbReference>
<keyword evidence="4" id="KW-0456">Lyase</keyword>
<dbReference type="EC" id="4.1.2.4" evidence="3 7"/>
<accession>A0A2P8CHB1</accession>
<evidence type="ECO:0000313" key="10">
    <source>
        <dbReference type="Proteomes" id="UP000240621"/>
    </source>
</evidence>
<dbReference type="InterPro" id="IPR011343">
    <property type="entry name" value="DeoC"/>
</dbReference>
<reference evidence="9 10" key="1">
    <citation type="submission" date="2018-03" db="EMBL/GenBank/DDBJ databases">
        <title>Genomic Encyclopedia of Archaeal and Bacterial Type Strains, Phase II (KMG-II): from individual species to whole genera.</title>
        <authorList>
            <person name="Goeker M."/>
        </authorList>
    </citation>
    <scope>NUCLEOTIDE SEQUENCE [LARGE SCALE GENOMIC DNA]</scope>
    <source>
        <strain evidence="9 10">DSM 27267</strain>
    </source>
</reference>
<evidence type="ECO:0000256" key="3">
    <source>
        <dbReference type="ARBA" id="ARBA00012515"/>
    </source>
</evidence>
<sequence>MKSINGFDRKFADEEVKQAIENVLNKYADSRNDEMLELAFSCIDLTTLNSTDTEARGKQFADNVSNFKEQFPGLANVGAICVYPKLVPVVRKNLKAEGVNIAAVSAGFPSSMTFADVKVMETKKTVEVGADEIDIVISIGDFLAGNYEFVFDEIKQLKEACGKAHLKVILETGALKTPEAIWKASLIAMHAGADFIKTSTGKMDPAATLEAAWVMTTAIKHYHEETGRKVGFKPAGGISTADEALQYLTVVKEVLGEEWMNNKLFRIGASRLANNLLTEMIGEEVKYF</sequence>
<dbReference type="RefSeq" id="WP_106540968.1">
    <property type="nucleotide sequence ID" value="NZ_BLAU01000001.1"/>
</dbReference>
<dbReference type="GO" id="GO:0016052">
    <property type="term" value="P:carbohydrate catabolic process"/>
    <property type="evidence" value="ECO:0007669"/>
    <property type="project" value="TreeGrafter"/>
</dbReference>
<comment type="pathway">
    <text evidence="1">Carbohydrate degradation; 2-deoxy-D-ribose 1-phosphate degradation; D-glyceraldehyde 3-phosphate and acetaldehyde from 2-deoxy-alpha-D-ribose 1-phosphate: step 2/2.</text>
</comment>
<dbReference type="PIRSF" id="PIRSF001357">
    <property type="entry name" value="DeoC"/>
    <property type="match status" value="1"/>
</dbReference>
<proteinExistence type="inferred from homology"/>
<comment type="caution">
    <text evidence="9">The sequence shown here is derived from an EMBL/GenBank/DDBJ whole genome shotgun (WGS) entry which is preliminary data.</text>
</comment>
<keyword evidence="5" id="KW-0704">Schiff base</keyword>
<dbReference type="PANTHER" id="PTHR10889:SF3">
    <property type="entry name" value="DEOXYRIBOSE-PHOSPHATE ALDOLASE"/>
    <property type="match status" value="1"/>
</dbReference>
<dbReference type="EMBL" id="BLAU01000001">
    <property type="protein sequence ID" value="GET20540.1"/>
    <property type="molecule type" value="Genomic_DNA"/>
</dbReference>
<evidence type="ECO:0000313" key="9">
    <source>
        <dbReference type="EMBL" id="PSK84365.1"/>
    </source>
</evidence>
<dbReference type="GO" id="GO:0004139">
    <property type="term" value="F:deoxyribose-phosphate aldolase activity"/>
    <property type="evidence" value="ECO:0007669"/>
    <property type="project" value="UniProtKB-UniRule"/>
</dbReference>
<evidence type="ECO:0000256" key="7">
    <source>
        <dbReference type="NCBIfam" id="TIGR00126"/>
    </source>
</evidence>
<comment type="catalytic activity">
    <reaction evidence="6">
        <text>2-deoxy-D-ribose 5-phosphate = D-glyceraldehyde 3-phosphate + acetaldehyde</text>
        <dbReference type="Rhea" id="RHEA:12821"/>
        <dbReference type="ChEBI" id="CHEBI:15343"/>
        <dbReference type="ChEBI" id="CHEBI:59776"/>
        <dbReference type="ChEBI" id="CHEBI:62877"/>
        <dbReference type="EC" id="4.1.2.4"/>
    </reaction>
</comment>
<keyword evidence="11" id="KW-1185">Reference proteome</keyword>
<evidence type="ECO:0000256" key="4">
    <source>
        <dbReference type="ARBA" id="ARBA00023239"/>
    </source>
</evidence>
<dbReference type="EMBL" id="PYGC01000002">
    <property type="protein sequence ID" value="PSK84365.1"/>
    <property type="molecule type" value="Genomic_DNA"/>
</dbReference>
<evidence type="ECO:0000256" key="1">
    <source>
        <dbReference type="ARBA" id="ARBA00004816"/>
    </source>
</evidence>
<dbReference type="SMART" id="SM01133">
    <property type="entry name" value="DeoC"/>
    <property type="match status" value="1"/>
</dbReference>
<dbReference type="PANTHER" id="PTHR10889">
    <property type="entry name" value="DEOXYRIBOSE-PHOSPHATE ALDOLASE"/>
    <property type="match status" value="1"/>
</dbReference>
<evidence type="ECO:0000256" key="5">
    <source>
        <dbReference type="ARBA" id="ARBA00023270"/>
    </source>
</evidence>
<evidence type="ECO:0000313" key="8">
    <source>
        <dbReference type="EMBL" id="GET20540.1"/>
    </source>
</evidence>
<protein>
    <recommendedName>
        <fullName evidence="3 7">Deoxyribose-phosphate aldolase</fullName>
        <ecNumber evidence="3 7">4.1.2.4</ecNumber>
    </recommendedName>
</protein>
<dbReference type="NCBIfam" id="TIGR00126">
    <property type="entry name" value="deoC"/>
    <property type="match status" value="1"/>
</dbReference>
<dbReference type="Proteomes" id="UP000240621">
    <property type="component" value="Unassembled WGS sequence"/>
</dbReference>
<dbReference type="OrthoDB" id="9778711at2"/>
<organism evidence="9 10">
    <name type="scientific">Prolixibacter denitrificans</name>
    <dbReference type="NCBI Taxonomy" id="1541063"/>
    <lineage>
        <taxon>Bacteria</taxon>
        <taxon>Pseudomonadati</taxon>
        <taxon>Bacteroidota</taxon>
        <taxon>Bacteroidia</taxon>
        <taxon>Marinilabiliales</taxon>
        <taxon>Prolixibacteraceae</taxon>
        <taxon>Prolixibacter</taxon>
    </lineage>
</organism>
<dbReference type="CDD" id="cd00959">
    <property type="entry name" value="DeoC"/>
    <property type="match status" value="1"/>
</dbReference>
<dbReference type="SUPFAM" id="SSF51569">
    <property type="entry name" value="Aldolase"/>
    <property type="match status" value="1"/>
</dbReference>
<dbReference type="Pfam" id="PF01791">
    <property type="entry name" value="DeoC"/>
    <property type="match status" value="1"/>
</dbReference>
<comment type="similarity">
    <text evidence="2">Belongs to the DeoC/FbaB aldolase family. DeoC type 2 subfamily.</text>
</comment>
<dbReference type="Proteomes" id="UP000396862">
    <property type="component" value="Unassembled WGS sequence"/>
</dbReference>
<evidence type="ECO:0000256" key="2">
    <source>
        <dbReference type="ARBA" id="ARBA00009473"/>
    </source>
</evidence>
<dbReference type="InterPro" id="IPR002915">
    <property type="entry name" value="DeoC/FbaB/LacD_aldolase"/>
</dbReference>
<reference evidence="8 11" key="2">
    <citation type="submission" date="2019-10" db="EMBL/GenBank/DDBJ databases">
        <title>Prolixibacter strains distinguished by the presence of nitrate reductase genes were adept at nitrate-dependent anaerobic corrosion of metallic iron and carbon steel.</title>
        <authorList>
            <person name="Iino T."/>
            <person name="Shono N."/>
            <person name="Ito K."/>
            <person name="Nakamura R."/>
            <person name="Sueoka K."/>
            <person name="Harayama S."/>
            <person name="Ohkuma M."/>
        </authorList>
    </citation>
    <scope>NUCLEOTIDE SEQUENCE [LARGE SCALE GENOMIC DNA]</scope>
    <source>
        <strain evidence="8 11">MIC1-1</strain>
    </source>
</reference>
<gene>
    <name evidence="9" type="ORF">CLV93_102151</name>
    <name evidence="8" type="ORF">JCM18694_07860</name>
</gene>